<feature type="region of interest" description="Disordered" evidence="2">
    <location>
        <begin position="158"/>
        <end position="190"/>
    </location>
</feature>
<evidence type="ECO:0000256" key="1">
    <source>
        <dbReference type="ARBA" id="ARBA00008315"/>
    </source>
</evidence>
<dbReference type="PANTHER" id="PTHR33768">
    <property type="entry name" value="MIP11318P"/>
    <property type="match status" value="1"/>
</dbReference>
<dbReference type="OMA" id="MHKSYQP"/>
<protein>
    <submittedName>
        <fullName evidence="3">Si:ch211-284k5.2</fullName>
    </submittedName>
</protein>
<organism evidence="3 4">
    <name type="scientific">Gadus morhua</name>
    <name type="common">Atlantic cod</name>
    <dbReference type="NCBI Taxonomy" id="8049"/>
    <lineage>
        <taxon>Eukaryota</taxon>
        <taxon>Metazoa</taxon>
        <taxon>Chordata</taxon>
        <taxon>Craniata</taxon>
        <taxon>Vertebrata</taxon>
        <taxon>Euteleostomi</taxon>
        <taxon>Actinopterygii</taxon>
        <taxon>Neopterygii</taxon>
        <taxon>Teleostei</taxon>
        <taxon>Neoteleostei</taxon>
        <taxon>Acanthomorphata</taxon>
        <taxon>Zeiogadaria</taxon>
        <taxon>Gadariae</taxon>
        <taxon>Gadiformes</taxon>
        <taxon>Gadoidei</taxon>
        <taxon>Gadidae</taxon>
        <taxon>Gadus</taxon>
    </lineage>
</organism>
<dbReference type="Pfam" id="PF13879">
    <property type="entry name" value="Hmw_CFAP97"/>
    <property type="match status" value="1"/>
</dbReference>
<dbReference type="PANTHER" id="PTHR33768:SF6">
    <property type="entry name" value="SI:CH211-284K5.2"/>
    <property type="match status" value="1"/>
</dbReference>
<evidence type="ECO:0000256" key="2">
    <source>
        <dbReference type="SAM" id="MobiDB-lite"/>
    </source>
</evidence>
<keyword evidence="4" id="KW-1185">Reference proteome</keyword>
<name>A0A8C4ZGK6_GADMO</name>
<comment type="similarity">
    <text evidence="1">Belongs to the CFAP97 family.</text>
</comment>
<sequence length="190" mass="21988">SYRGAGSLGPLERRPLCYAPLQPSTNLYLQQRWDHDRYRAHRHRVNSALPVVDTKGIRTPAHVTLKLKKLQLQEERLADINRDNKQLSSKLSGIMHSRGQVDNWNIYPNRSLNAEKRRADLAQISAQNQAIFQRITLRQSEFRRQLWLDDWERTERRQKDIGRDSRCPAHKLVGPGIQSVSQSVTQPGGH</sequence>
<reference evidence="3" key="1">
    <citation type="submission" date="2025-08" db="UniProtKB">
        <authorList>
            <consortium name="Ensembl"/>
        </authorList>
    </citation>
    <scope>IDENTIFICATION</scope>
</reference>
<dbReference type="GeneTree" id="ENSGT00940000164099"/>
<dbReference type="InterPro" id="IPR029488">
    <property type="entry name" value="Hmw/CFAP97"/>
</dbReference>
<proteinExistence type="inferred from homology"/>
<feature type="compositionally biased region" description="Basic and acidic residues" evidence="2">
    <location>
        <begin position="158"/>
        <end position="167"/>
    </location>
</feature>
<feature type="compositionally biased region" description="Polar residues" evidence="2">
    <location>
        <begin position="178"/>
        <end position="190"/>
    </location>
</feature>
<evidence type="ECO:0000313" key="4">
    <source>
        <dbReference type="Proteomes" id="UP000694546"/>
    </source>
</evidence>
<evidence type="ECO:0000313" key="3">
    <source>
        <dbReference type="Ensembl" id="ENSGMOP00000014387.2"/>
    </source>
</evidence>
<dbReference type="InterPro" id="IPR038792">
    <property type="entry name" value="CFAP97D1/2"/>
</dbReference>
<accession>A0A8C4ZGK6</accession>
<dbReference type="Ensembl" id="ENSGMOT00000014757.2">
    <property type="protein sequence ID" value="ENSGMOP00000014387.2"/>
    <property type="gene ID" value="ENSGMOG00000013459.2"/>
</dbReference>
<reference evidence="3" key="2">
    <citation type="submission" date="2025-09" db="UniProtKB">
        <authorList>
            <consortium name="Ensembl"/>
        </authorList>
    </citation>
    <scope>IDENTIFICATION</scope>
</reference>
<dbReference type="Proteomes" id="UP000694546">
    <property type="component" value="Chromosome 9"/>
</dbReference>
<dbReference type="AlphaFoldDB" id="A0A8C4ZGK6"/>